<sequence>MVWIMIDPRTPLDRARRVLLGTWLEHLKHVPEQIWAGFSNHIHSENL</sequence>
<organism evidence="1 2">
    <name type="scientific">Rotaria sordida</name>
    <dbReference type="NCBI Taxonomy" id="392033"/>
    <lineage>
        <taxon>Eukaryota</taxon>
        <taxon>Metazoa</taxon>
        <taxon>Spiralia</taxon>
        <taxon>Gnathifera</taxon>
        <taxon>Rotifera</taxon>
        <taxon>Eurotatoria</taxon>
        <taxon>Bdelloidea</taxon>
        <taxon>Philodinida</taxon>
        <taxon>Philodinidae</taxon>
        <taxon>Rotaria</taxon>
    </lineage>
</organism>
<proteinExistence type="predicted"/>
<evidence type="ECO:0000313" key="1">
    <source>
        <dbReference type="EMBL" id="CAF4300965.1"/>
    </source>
</evidence>
<dbReference type="EMBL" id="CAJOBD010035678">
    <property type="protein sequence ID" value="CAF4300965.1"/>
    <property type="molecule type" value="Genomic_DNA"/>
</dbReference>
<feature type="non-terminal residue" evidence="1">
    <location>
        <position position="47"/>
    </location>
</feature>
<reference evidence="1" key="1">
    <citation type="submission" date="2021-02" db="EMBL/GenBank/DDBJ databases">
        <authorList>
            <person name="Nowell W R."/>
        </authorList>
    </citation>
    <scope>NUCLEOTIDE SEQUENCE</scope>
</reference>
<dbReference type="AlphaFoldDB" id="A0A820HT29"/>
<name>A0A820HT29_9BILA</name>
<gene>
    <name evidence="1" type="ORF">JBS370_LOCUS40389</name>
</gene>
<comment type="caution">
    <text evidence="1">The sequence shown here is derived from an EMBL/GenBank/DDBJ whole genome shotgun (WGS) entry which is preliminary data.</text>
</comment>
<dbReference type="Proteomes" id="UP000663836">
    <property type="component" value="Unassembled WGS sequence"/>
</dbReference>
<accession>A0A820HT29</accession>
<protein>
    <submittedName>
        <fullName evidence="1">Uncharacterized protein</fullName>
    </submittedName>
</protein>
<evidence type="ECO:0000313" key="2">
    <source>
        <dbReference type="Proteomes" id="UP000663836"/>
    </source>
</evidence>